<keyword evidence="3" id="KW-1185">Reference proteome</keyword>
<evidence type="ECO:0000256" key="1">
    <source>
        <dbReference type="SAM" id="Phobius"/>
    </source>
</evidence>
<keyword evidence="1" id="KW-0472">Membrane</keyword>
<name>A0A9P4UJR2_9PEZI</name>
<dbReference type="InterPro" id="IPR021848">
    <property type="entry name" value="HODM_asu-like"/>
</dbReference>
<comment type="caution">
    <text evidence="2">The sequence shown here is derived from an EMBL/GenBank/DDBJ whole genome shotgun (WGS) entry which is preliminary data.</text>
</comment>
<protein>
    <submittedName>
        <fullName evidence="2">Uncharacterized protein</fullName>
    </submittedName>
</protein>
<accession>A0A9P4UJR2</accession>
<sequence length="366" mass="41849">MLTTVSLLLIAATVFGFGALLSRFFANKSLSKTSKRYEETLSTVKAQYEITPLLNFDFRRHGARPYRPFINGAHVAMGINKCPRDDWIQIDDGYLERLDERIHIMDADPDNTIGINLHSAAAIVELFKEVVIKHIPRRFPTMFRMEGRRFQNLVTGKSYDTQAGLADSSTALRILCENVEEDFYFMCPDGQGEWRLQGYIACFPGGFMSKARVGQSFREIHAPVPLYSERIANGVDKFVQRMKGGELIQRMNWSLQVDGKDLFRLDGNNFYPEQDQELPSEPSAINPDDCFLRCERQSLLCLKESGAIVFCVRSYMTPLKDIVREGNGVTLADAIDSMPVALGHYKKRPFWQRDVMDYLRQTKRNV</sequence>
<organism evidence="2 3">
    <name type="scientific">Polychaeton citri CBS 116435</name>
    <dbReference type="NCBI Taxonomy" id="1314669"/>
    <lineage>
        <taxon>Eukaryota</taxon>
        <taxon>Fungi</taxon>
        <taxon>Dikarya</taxon>
        <taxon>Ascomycota</taxon>
        <taxon>Pezizomycotina</taxon>
        <taxon>Dothideomycetes</taxon>
        <taxon>Dothideomycetidae</taxon>
        <taxon>Capnodiales</taxon>
        <taxon>Capnodiaceae</taxon>
        <taxon>Polychaeton</taxon>
    </lineage>
</organism>
<proteinExistence type="predicted"/>
<dbReference type="AlphaFoldDB" id="A0A9P4UJR2"/>
<evidence type="ECO:0000313" key="2">
    <source>
        <dbReference type="EMBL" id="KAF2715978.1"/>
    </source>
</evidence>
<evidence type="ECO:0000313" key="3">
    <source>
        <dbReference type="Proteomes" id="UP000799441"/>
    </source>
</evidence>
<keyword evidence="1" id="KW-1133">Transmembrane helix</keyword>
<dbReference type="OrthoDB" id="5043642at2759"/>
<reference evidence="2" key="1">
    <citation type="journal article" date="2020" name="Stud. Mycol.">
        <title>101 Dothideomycetes genomes: a test case for predicting lifestyles and emergence of pathogens.</title>
        <authorList>
            <person name="Haridas S."/>
            <person name="Albert R."/>
            <person name="Binder M."/>
            <person name="Bloem J."/>
            <person name="Labutti K."/>
            <person name="Salamov A."/>
            <person name="Andreopoulos B."/>
            <person name="Baker S."/>
            <person name="Barry K."/>
            <person name="Bills G."/>
            <person name="Bluhm B."/>
            <person name="Cannon C."/>
            <person name="Castanera R."/>
            <person name="Culley D."/>
            <person name="Daum C."/>
            <person name="Ezra D."/>
            <person name="Gonzalez J."/>
            <person name="Henrissat B."/>
            <person name="Kuo A."/>
            <person name="Liang C."/>
            <person name="Lipzen A."/>
            <person name="Lutzoni F."/>
            <person name="Magnuson J."/>
            <person name="Mondo S."/>
            <person name="Nolan M."/>
            <person name="Ohm R."/>
            <person name="Pangilinan J."/>
            <person name="Park H.-J."/>
            <person name="Ramirez L."/>
            <person name="Alfaro M."/>
            <person name="Sun H."/>
            <person name="Tritt A."/>
            <person name="Yoshinaga Y."/>
            <person name="Zwiers L.-H."/>
            <person name="Turgeon B."/>
            <person name="Goodwin S."/>
            <person name="Spatafora J."/>
            <person name="Crous P."/>
            <person name="Grigoriev I."/>
        </authorList>
    </citation>
    <scope>NUCLEOTIDE SEQUENCE</scope>
    <source>
        <strain evidence="2">CBS 116435</strain>
    </source>
</reference>
<dbReference type="Proteomes" id="UP000799441">
    <property type="component" value="Unassembled WGS sequence"/>
</dbReference>
<gene>
    <name evidence="2" type="ORF">K431DRAFT_299041</name>
</gene>
<dbReference type="EMBL" id="MU003911">
    <property type="protein sequence ID" value="KAF2715978.1"/>
    <property type="molecule type" value="Genomic_DNA"/>
</dbReference>
<keyword evidence="1" id="KW-0812">Transmembrane</keyword>
<feature type="transmembrane region" description="Helical" evidence="1">
    <location>
        <begin position="6"/>
        <end position="26"/>
    </location>
</feature>
<dbReference type="Pfam" id="PF11927">
    <property type="entry name" value="HODM_asu-like"/>
    <property type="match status" value="1"/>
</dbReference>